<reference evidence="4 5" key="1">
    <citation type="journal article" date="2018" name="Gigascience">
        <title>Genomes of trombidid mites reveal novel predicted allergens and laterally-transferred genes associated with secondary metabolism.</title>
        <authorList>
            <person name="Dong X."/>
            <person name="Chaisiri K."/>
            <person name="Xia D."/>
            <person name="Armstrong S.D."/>
            <person name="Fang Y."/>
            <person name="Donnelly M.J."/>
            <person name="Kadowaki T."/>
            <person name="McGarry J.W."/>
            <person name="Darby A.C."/>
            <person name="Makepeace B.L."/>
        </authorList>
    </citation>
    <scope>NUCLEOTIDE SEQUENCE [LARGE SCALE GENOMIC DNA]</scope>
    <source>
        <strain evidence="4">UoL-UT</strain>
    </source>
</reference>
<evidence type="ECO:0000313" key="5">
    <source>
        <dbReference type="Proteomes" id="UP000288716"/>
    </source>
</evidence>
<dbReference type="VEuPathDB" id="VectorBase:LDEU001643"/>
<gene>
    <name evidence="4" type="ORF">B4U80_07476</name>
</gene>
<dbReference type="InterPro" id="IPR038528">
    <property type="entry name" value="TEL2_C_sf"/>
</dbReference>
<dbReference type="Pfam" id="PF10193">
    <property type="entry name" value="Telomere_reg-2"/>
    <property type="match status" value="1"/>
</dbReference>
<dbReference type="GO" id="GO:0005829">
    <property type="term" value="C:cytosol"/>
    <property type="evidence" value="ECO:0007669"/>
    <property type="project" value="TreeGrafter"/>
</dbReference>
<dbReference type="GO" id="GO:0051879">
    <property type="term" value="F:Hsp90 protein binding"/>
    <property type="evidence" value="ECO:0007669"/>
    <property type="project" value="TreeGrafter"/>
</dbReference>
<dbReference type="GO" id="GO:0042162">
    <property type="term" value="F:telomeric DNA binding"/>
    <property type="evidence" value="ECO:0007669"/>
    <property type="project" value="TreeGrafter"/>
</dbReference>
<dbReference type="PANTHER" id="PTHR15830">
    <property type="entry name" value="TELOMERE LENGTH REGULATION PROTEIN TEL2 FAMILY MEMBER"/>
    <property type="match status" value="1"/>
</dbReference>
<dbReference type="OrthoDB" id="4033880at2759"/>
<dbReference type="InterPro" id="IPR051970">
    <property type="entry name" value="TEL2_Regulation"/>
</dbReference>
<accession>A0A443SSC2</accession>
<feature type="domain" description="Telomere length regulation protein conserved" evidence="3">
    <location>
        <begin position="205"/>
        <end position="311"/>
    </location>
</feature>
<dbReference type="AlphaFoldDB" id="A0A443SSC2"/>
<keyword evidence="5" id="KW-1185">Reference proteome</keyword>
<evidence type="ECO:0000256" key="1">
    <source>
        <dbReference type="ARBA" id="ARBA00006133"/>
    </source>
</evidence>
<dbReference type="GO" id="GO:0051083">
    <property type="term" value="P:'de novo' cotranslational protein folding"/>
    <property type="evidence" value="ECO:0007669"/>
    <property type="project" value="TreeGrafter"/>
</dbReference>
<comment type="similarity">
    <text evidence="1">Belongs to the TEL2 family.</text>
</comment>
<comment type="caution">
    <text evidence="4">The sequence shown here is derived from an EMBL/GenBank/DDBJ whole genome shotgun (WGS) entry which is preliminary data.</text>
</comment>
<name>A0A443SSC2_9ACAR</name>
<dbReference type="PANTHER" id="PTHR15830:SF10">
    <property type="entry name" value="TELOMERE LENGTH REGULATION PROTEIN TEL2 HOMOLOG"/>
    <property type="match status" value="1"/>
</dbReference>
<proteinExistence type="inferred from homology"/>
<dbReference type="EMBL" id="NCKV01000521">
    <property type="protein sequence ID" value="RWS30397.1"/>
    <property type="molecule type" value="Genomic_DNA"/>
</dbReference>
<evidence type="ECO:0000259" key="3">
    <source>
        <dbReference type="Pfam" id="PF10193"/>
    </source>
</evidence>
<dbReference type="InterPro" id="IPR019337">
    <property type="entry name" value="Telomere_length_regulation_dom"/>
</dbReference>
<dbReference type="Gene3D" id="1.25.40.720">
    <property type="entry name" value="Telomere length regulation protein 2, C-terminal domain"/>
    <property type="match status" value="2"/>
</dbReference>
<evidence type="ECO:0000313" key="4">
    <source>
        <dbReference type="EMBL" id="RWS30397.1"/>
    </source>
</evidence>
<organism evidence="4 5">
    <name type="scientific">Leptotrombidium deliense</name>
    <dbReference type="NCBI Taxonomy" id="299467"/>
    <lineage>
        <taxon>Eukaryota</taxon>
        <taxon>Metazoa</taxon>
        <taxon>Ecdysozoa</taxon>
        <taxon>Arthropoda</taxon>
        <taxon>Chelicerata</taxon>
        <taxon>Arachnida</taxon>
        <taxon>Acari</taxon>
        <taxon>Acariformes</taxon>
        <taxon>Trombidiformes</taxon>
        <taxon>Prostigmata</taxon>
        <taxon>Anystina</taxon>
        <taxon>Parasitengona</taxon>
        <taxon>Trombiculoidea</taxon>
        <taxon>Trombiculidae</taxon>
        <taxon>Leptotrombidium</taxon>
    </lineage>
</organism>
<dbReference type="Proteomes" id="UP000288716">
    <property type="component" value="Unassembled WGS sequence"/>
</dbReference>
<feature type="region of interest" description="Disordered" evidence="2">
    <location>
        <begin position="162"/>
        <end position="185"/>
    </location>
</feature>
<dbReference type="STRING" id="299467.A0A443SSC2"/>
<evidence type="ECO:0000256" key="2">
    <source>
        <dbReference type="SAM" id="MobiDB-lite"/>
    </source>
</evidence>
<protein>
    <recommendedName>
        <fullName evidence="3">Telomere length regulation protein conserved domain-containing protein</fullName>
    </recommendedName>
</protein>
<sequence length="512" mass="58399">MLLVSCFEESTVVKNIVEYLAIYSKQHFLEAIRNVLNAWCNSLSIKYRTKAQHVYLSSILLIASKYLPNCEFERYRQEYINATMHGIQLFLKCSLPDIRSIGLFVGQTLITCIQTDGPKLDFEVEDTEEIQNLKLLLNEPVIDHEVDMNVFDVLQETINDTENRDELQDSANIAGKSNDDDDSDDDIFVAGDLSGDVPLAKSRKPVYLRDCMQGLMDDEKPDWAIICLQSAADVIKANTDIVGEVAVEFTTTLLYLNDNYSIDNFDELRLSAMVALCVASPRSVSEYLTSQFYDRNLSISRRVDILEVLGVSCQQIKDASKNEEKMKCLALSSSETSIAEEDWKVVINARLKQKTRIIASKSREPEASINKFASVAGYFFYPLMKNYNEINITFNLEEDHYLLGKLLYTLGIVLHCASQTWPSRQMGKSLLQFLWAFRYHEQVFVRQSAIFCFSVVITAVPSFYLLNELKNEILESQQWLLDVVENDSNSDCVKRSFQTLNLLRSLVKSEVS</sequence>